<dbReference type="PaxDb" id="2903-EOD22054"/>
<dbReference type="GeneID" id="17267594"/>
<keyword evidence="2" id="KW-1185">Reference proteome</keyword>
<dbReference type="EnsemblProtists" id="EOD22054">
    <property type="protein sequence ID" value="EOD22054"/>
    <property type="gene ID" value="EMIHUDRAFT_240569"/>
</dbReference>
<sequence length="63" mass="6717">MRHGWKSFALTACTPLGLPTDGGGCTLMAKVEVNGGREDPVWAFLKAGGKDVSWNFAAFFVAQ</sequence>
<organism evidence="1 2">
    <name type="scientific">Emiliania huxleyi (strain CCMP1516)</name>
    <dbReference type="NCBI Taxonomy" id="280463"/>
    <lineage>
        <taxon>Eukaryota</taxon>
        <taxon>Haptista</taxon>
        <taxon>Haptophyta</taxon>
        <taxon>Prymnesiophyceae</taxon>
        <taxon>Isochrysidales</taxon>
        <taxon>Noelaerhabdaceae</taxon>
        <taxon>Emiliania</taxon>
    </lineage>
</organism>
<reference evidence="1" key="2">
    <citation type="submission" date="2024-10" db="UniProtKB">
        <authorList>
            <consortium name="EnsemblProtists"/>
        </authorList>
    </citation>
    <scope>IDENTIFICATION</scope>
</reference>
<evidence type="ECO:0008006" key="3">
    <source>
        <dbReference type="Google" id="ProtNLM"/>
    </source>
</evidence>
<dbReference type="RefSeq" id="XP_005774483.1">
    <property type="nucleotide sequence ID" value="XM_005774426.1"/>
</dbReference>
<name>A0A0D3JEW9_EMIH1</name>
<dbReference type="Proteomes" id="UP000013827">
    <property type="component" value="Unassembled WGS sequence"/>
</dbReference>
<proteinExistence type="predicted"/>
<evidence type="ECO:0000313" key="1">
    <source>
        <dbReference type="EnsemblProtists" id="EOD22054"/>
    </source>
</evidence>
<evidence type="ECO:0000313" key="2">
    <source>
        <dbReference type="Proteomes" id="UP000013827"/>
    </source>
</evidence>
<dbReference type="Gene3D" id="3.40.30.10">
    <property type="entry name" value="Glutaredoxin"/>
    <property type="match status" value="1"/>
</dbReference>
<dbReference type="AlphaFoldDB" id="A0A0D3JEW9"/>
<protein>
    <recommendedName>
        <fullName evidence="3">Glutathione peroxidase</fullName>
    </recommendedName>
</protein>
<accession>A0A0D3JEW9</accession>
<dbReference type="KEGG" id="ehx:EMIHUDRAFT_240569"/>
<reference evidence="2" key="1">
    <citation type="journal article" date="2013" name="Nature">
        <title>Pan genome of the phytoplankton Emiliania underpins its global distribution.</title>
        <authorList>
            <person name="Read B.A."/>
            <person name="Kegel J."/>
            <person name="Klute M.J."/>
            <person name="Kuo A."/>
            <person name="Lefebvre S.C."/>
            <person name="Maumus F."/>
            <person name="Mayer C."/>
            <person name="Miller J."/>
            <person name="Monier A."/>
            <person name="Salamov A."/>
            <person name="Young J."/>
            <person name="Aguilar M."/>
            <person name="Claverie J.M."/>
            <person name="Frickenhaus S."/>
            <person name="Gonzalez K."/>
            <person name="Herman E.K."/>
            <person name="Lin Y.C."/>
            <person name="Napier J."/>
            <person name="Ogata H."/>
            <person name="Sarno A.F."/>
            <person name="Shmutz J."/>
            <person name="Schroeder D."/>
            <person name="de Vargas C."/>
            <person name="Verret F."/>
            <person name="von Dassow P."/>
            <person name="Valentin K."/>
            <person name="Van de Peer Y."/>
            <person name="Wheeler G."/>
            <person name="Dacks J.B."/>
            <person name="Delwiche C.F."/>
            <person name="Dyhrman S.T."/>
            <person name="Glockner G."/>
            <person name="John U."/>
            <person name="Richards T."/>
            <person name="Worden A.Z."/>
            <person name="Zhang X."/>
            <person name="Grigoriev I.V."/>
            <person name="Allen A.E."/>
            <person name="Bidle K."/>
            <person name="Borodovsky M."/>
            <person name="Bowler C."/>
            <person name="Brownlee C."/>
            <person name="Cock J.M."/>
            <person name="Elias M."/>
            <person name="Gladyshev V.N."/>
            <person name="Groth M."/>
            <person name="Guda C."/>
            <person name="Hadaegh A."/>
            <person name="Iglesias-Rodriguez M.D."/>
            <person name="Jenkins J."/>
            <person name="Jones B.M."/>
            <person name="Lawson T."/>
            <person name="Leese F."/>
            <person name="Lindquist E."/>
            <person name="Lobanov A."/>
            <person name="Lomsadze A."/>
            <person name="Malik S.B."/>
            <person name="Marsh M.E."/>
            <person name="Mackinder L."/>
            <person name="Mock T."/>
            <person name="Mueller-Roeber B."/>
            <person name="Pagarete A."/>
            <person name="Parker M."/>
            <person name="Probert I."/>
            <person name="Quesneville H."/>
            <person name="Raines C."/>
            <person name="Rensing S.A."/>
            <person name="Riano-Pachon D.M."/>
            <person name="Richier S."/>
            <person name="Rokitta S."/>
            <person name="Shiraiwa Y."/>
            <person name="Soanes D.M."/>
            <person name="van der Giezen M."/>
            <person name="Wahlund T.M."/>
            <person name="Williams B."/>
            <person name="Wilson W."/>
            <person name="Wolfe G."/>
            <person name="Wurch L.L."/>
        </authorList>
    </citation>
    <scope>NUCLEOTIDE SEQUENCE</scope>
</reference>
<dbReference type="HOGENOM" id="CLU_193320_0_0_1"/>